<evidence type="ECO:0000256" key="1">
    <source>
        <dbReference type="SAM" id="Coils"/>
    </source>
</evidence>
<dbReference type="AlphaFoldDB" id="A0A4Y4CXG6"/>
<gene>
    <name evidence="3" type="ORF">ZRA01_37080</name>
</gene>
<evidence type="ECO:0008006" key="5">
    <source>
        <dbReference type="Google" id="ProtNLM"/>
    </source>
</evidence>
<reference evidence="3 4" key="1">
    <citation type="submission" date="2019-06" db="EMBL/GenBank/DDBJ databases">
        <title>Whole genome shotgun sequence of Zoogloea ramigera NBRC 15342.</title>
        <authorList>
            <person name="Hosoyama A."/>
            <person name="Uohara A."/>
            <person name="Ohji S."/>
            <person name="Ichikawa N."/>
        </authorList>
    </citation>
    <scope>NUCLEOTIDE SEQUENCE [LARGE SCALE GENOMIC DNA]</scope>
    <source>
        <strain evidence="3 4">NBRC 15342</strain>
    </source>
</reference>
<dbReference type="OrthoDB" id="9181387at2"/>
<evidence type="ECO:0000256" key="2">
    <source>
        <dbReference type="SAM" id="SignalP"/>
    </source>
</evidence>
<sequence>MKRSLGTTLAGAALILTLGACSSTPPVAEIPEAISSASTAADHQRIADYFGKKAVSYEAEAKQHEKMAASYSGRPRGDAGLWAAHCSNLKTKLKEAAQEARALEKGHRDLAESLGK</sequence>
<dbReference type="RefSeq" id="WP_141354937.1">
    <property type="nucleotide sequence ID" value="NZ_BJNV01000105.1"/>
</dbReference>
<feature type="coiled-coil region" evidence="1">
    <location>
        <begin position="86"/>
        <end position="113"/>
    </location>
</feature>
<dbReference type="Proteomes" id="UP000318422">
    <property type="component" value="Unassembled WGS sequence"/>
</dbReference>
<dbReference type="PROSITE" id="PS51257">
    <property type="entry name" value="PROKAR_LIPOPROTEIN"/>
    <property type="match status" value="1"/>
</dbReference>
<accession>A0A4Y4CXG6</accession>
<protein>
    <recommendedName>
        <fullName evidence="5">Lipoprotein</fullName>
    </recommendedName>
</protein>
<comment type="caution">
    <text evidence="3">The sequence shown here is derived from an EMBL/GenBank/DDBJ whole genome shotgun (WGS) entry which is preliminary data.</text>
</comment>
<evidence type="ECO:0000313" key="4">
    <source>
        <dbReference type="Proteomes" id="UP000318422"/>
    </source>
</evidence>
<feature type="signal peptide" evidence="2">
    <location>
        <begin position="1"/>
        <end position="28"/>
    </location>
</feature>
<proteinExistence type="predicted"/>
<name>A0A4Y4CXG6_ZOORA</name>
<dbReference type="EMBL" id="BJNV01000105">
    <property type="protein sequence ID" value="GEC97635.1"/>
    <property type="molecule type" value="Genomic_DNA"/>
</dbReference>
<keyword evidence="4" id="KW-1185">Reference proteome</keyword>
<keyword evidence="2" id="KW-0732">Signal</keyword>
<feature type="chain" id="PRO_5021390264" description="Lipoprotein" evidence="2">
    <location>
        <begin position="29"/>
        <end position="116"/>
    </location>
</feature>
<organism evidence="3 4">
    <name type="scientific">Zoogloea ramigera</name>
    <dbReference type="NCBI Taxonomy" id="350"/>
    <lineage>
        <taxon>Bacteria</taxon>
        <taxon>Pseudomonadati</taxon>
        <taxon>Pseudomonadota</taxon>
        <taxon>Betaproteobacteria</taxon>
        <taxon>Rhodocyclales</taxon>
        <taxon>Zoogloeaceae</taxon>
        <taxon>Zoogloea</taxon>
    </lineage>
</organism>
<evidence type="ECO:0000313" key="3">
    <source>
        <dbReference type="EMBL" id="GEC97635.1"/>
    </source>
</evidence>
<keyword evidence="1" id="KW-0175">Coiled coil</keyword>